<reference evidence="1" key="1">
    <citation type="journal article" date="2025" name="Int. J. Syst. Evol. Microbiol.">
        <title>Streptomyces citrinus sp. nov., with yellow diffusible pigment.</title>
        <authorList>
            <person name="He Y."/>
            <person name="Yang E."/>
            <person name="Xu J."/>
            <person name="Sun Y."/>
            <person name="Sun L."/>
        </authorList>
    </citation>
    <scope>NUCLEOTIDE SEQUENCE</scope>
    <source>
        <strain evidence="1">Q6</strain>
    </source>
</reference>
<name>A0ACD5A7R8_9ACTN</name>
<accession>A0ACD5A7R8</accession>
<evidence type="ECO:0000313" key="2">
    <source>
        <dbReference type="Proteomes" id="UP001432251"/>
    </source>
</evidence>
<evidence type="ECO:0000313" key="1">
    <source>
        <dbReference type="EMBL" id="WWQ63252.1"/>
    </source>
</evidence>
<keyword evidence="2" id="KW-1185">Reference proteome</keyword>
<dbReference type="EMBL" id="CP146022">
    <property type="protein sequence ID" value="WWQ63252.1"/>
    <property type="molecule type" value="Genomic_DNA"/>
</dbReference>
<gene>
    <name evidence="1" type="ORF">V2W30_07770</name>
</gene>
<organism evidence="1 2">
    <name type="scientific">Streptomyces citrinus</name>
    <dbReference type="NCBI Taxonomy" id="3118173"/>
    <lineage>
        <taxon>Bacteria</taxon>
        <taxon>Bacillati</taxon>
        <taxon>Actinomycetota</taxon>
        <taxon>Actinomycetes</taxon>
        <taxon>Kitasatosporales</taxon>
        <taxon>Streptomycetaceae</taxon>
        <taxon>Streptomyces</taxon>
    </lineage>
</organism>
<protein>
    <submittedName>
        <fullName evidence="1">Superoxide dismutase</fullName>
    </submittedName>
</protein>
<proteinExistence type="predicted"/>
<dbReference type="Proteomes" id="UP001432251">
    <property type="component" value="Chromosome"/>
</dbReference>
<sequence length="318" mass="33378">MHRSFARRSFMAAGAAGFLGRAAGTARAADSPTAAGSGPTRFPLPNGFRPEGIAIGTSPYAYFGSLAGGDLYRASLATGRGTLVPTGLGEAHPTAGLKIDDYGRLYLAGATSREIRVASAHDGRIEKTYVVGSDGTMVNDVVLTPGAAWFTDSYKPQLYGLGLGRHGEPGTVRTLPLTGEWEQGPDFTANGIARTPDGRALIVVNTVAGGGSLMRVDPRTGAARAIDLGGATVPNGDGILLLGRMLYVAQQWQNAIDVFRLDAAGTRGVAVARITDPRFRIPTTIAAYGRRLYLPNARFDVEVPTPDTDYDVIAVDQV</sequence>